<dbReference type="PANTHER" id="PTHR34071:SF2">
    <property type="entry name" value="FLAVIN-NUCLEOTIDE-BINDING PROTEIN"/>
    <property type="match status" value="1"/>
</dbReference>
<dbReference type="AlphaFoldDB" id="A0A1Z5T3N8"/>
<protein>
    <submittedName>
        <fullName evidence="2">Uncharacterized protein</fullName>
    </submittedName>
</protein>
<dbReference type="SUPFAM" id="SSF50475">
    <property type="entry name" value="FMN-binding split barrel"/>
    <property type="match status" value="1"/>
</dbReference>
<feature type="compositionally biased region" description="Basic and acidic residues" evidence="1">
    <location>
        <begin position="358"/>
        <end position="371"/>
    </location>
</feature>
<keyword evidence="3" id="KW-1185">Reference proteome</keyword>
<dbReference type="Gene3D" id="2.30.110.10">
    <property type="entry name" value="Electron Transport, Fmn-binding Protein, Chain A"/>
    <property type="match status" value="1"/>
</dbReference>
<proteinExistence type="predicted"/>
<dbReference type="Pfam" id="PF12900">
    <property type="entry name" value="Pyridox_ox_2"/>
    <property type="match status" value="1"/>
</dbReference>
<sequence length="430" mass="47301">MPVTLRPPTFSSAKAPSDFTNPSIPWLSETWHVTHSTLPMWKNKRNVRIQYTPLEASSPTTDPENTDRLDDLVTYQSLNSEKIHTVEGVDTCSSSGDARGEWDWRGKGLLKIASSHWEVLGWGEEEGTGNKWVVTEFAKTLFTPAGIDIYSRDKRGLRQETIEDIKKALAAIEDGDVQKLAEQLFEVRVDDGPVYDTDLVHGLIDSAPILHVSFNAPAQDPSSPQFPTVLPMLGCTGQFSPNENPSIYIHGSSVARLTRLTAEGPLPVCVSATFVDGYVLSLTPFHNSCNYRSAICFGHATMVQDPEEILYALRLITNNSIPDRWENSRVPPTKAEITSTGVLKVQIESASAKTRTGGPDDDKSDLRDDGTTSRTWVGVVPSYQVLGDPVPAEYNRVERVPEYLADWVADINSLNEQKAVDAVDEEGGGS</sequence>
<feature type="region of interest" description="Disordered" evidence="1">
    <location>
        <begin position="348"/>
        <end position="373"/>
    </location>
</feature>
<dbReference type="VEuPathDB" id="FungiDB:BTJ68_09430"/>
<organism evidence="2 3">
    <name type="scientific">Hortaea werneckii EXF-2000</name>
    <dbReference type="NCBI Taxonomy" id="1157616"/>
    <lineage>
        <taxon>Eukaryota</taxon>
        <taxon>Fungi</taxon>
        <taxon>Dikarya</taxon>
        <taxon>Ascomycota</taxon>
        <taxon>Pezizomycotina</taxon>
        <taxon>Dothideomycetes</taxon>
        <taxon>Dothideomycetidae</taxon>
        <taxon>Mycosphaerellales</taxon>
        <taxon>Teratosphaeriaceae</taxon>
        <taxon>Hortaea</taxon>
    </lineage>
</organism>
<dbReference type="OrthoDB" id="444432at2759"/>
<comment type="caution">
    <text evidence="2">The sequence shown here is derived from an EMBL/GenBank/DDBJ whole genome shotgun (WGS) entry which is preliminary data.</text>
</comment>
<dbReference type="STRING" id="1157616.A0A1Z5T3N8"/>
<dbReference type="Proteomes" id="UP000194280">
    <property type="component" value="Unassembled WGS sequence"/>
</dbReference>
<gene>
    <name evidence="2" type="ORF">BTJ68_09430</name>
</gene>
<dbReference type="PANTHER" id="PTHR34071">
    <property type="entry name" value="5-NITROIMIDAZOLE ANTIBIOTICS RESISTANCE PROTEIN, NIMA-FAMILY-RELATED PROTEIN-RELATED"/>
    <property type="match status" value="1"/>
</dbReference>
<evidence type="ECO:0000256" key="1">
    <source>
        <dbReference type="SAM" id="MobiDB-lite"/>
    </source>
</evidence>
<dbReference type="InterPro" id="IPR012349">
    <property type="entry name" value="Split_barrel_FMN-bd"/>
</dbReference>
<dbReference type="InterPro" id="IPR024747">
    <property type="entry name" value="Pyridox_Oxase-rel"/>
</dbReference>
<reference evidence="2 3" key="1">
    <citation type="submission" date="2017-01" db="EMBL/GenBank/DDBJ databases">
        <title>The recent genome duplication of the halophilic yeast Hortaea werneckii: insights from long-read sequencing.</title>
        <authorList>
            <person name="Sinha S."/>
            <person name="Flibotte S."/>
            <person name="Neira M."/>
            <person name="Lenassi M."/>
            <person name="Gostincar C."/>
            <person name="Stajich J.E."/>
            <person name="Nislow C.E."/>
        </authorList>
    </citation>
    <scope>NUCLEOTIDE SEQUENCE [LARGE SCALE GENOMIC DNA]</scope>
    <source>
        <strain evidence="2 3">EXF-2000</strain>
    </source>
</reference>
<evidence type="ECO:0000313" key="2">
    <source>
        <dbReference type="EMBL" id="OTA30667.1"/>
    </source>
</evidence>
<dbReference type="EMBL" id="MUNK01000133">
    <property type="protein sequence ID" value="OTA30667.1"/>
    <property type="molecule type" value="Genomic_DNA"/>
</dbReference>
<dbReference type="InParanoid" id="A0A1Z5T3N8"/>
<evidence type="ECO:0000313" key="3">
    <source>
        <dbReference type="Proteomes" id="UP000194280"/>
    </source>
</evidence>
<accession>A0A1Z5T3N8</accession>
<name>A0A1Z5T3N8_HORWE</name>